<sequence length="142" mass="15696">MTADPDRDPEAPAAALPALPQGPLSTRLDRWLWAVRLTRTRALAVDACRAGHVRLNGDRAKASATVRPGDEVRLRLEGLERIVEVAHVLERRVGAPVAVRCYVDRTPAPPPPEHVAVAAVRERGAGRPTKRDRRELDRMRGR</sequence>
<dbReference type="RefSeq" id="WP_104433018.1">
    <property type="nucleotide sequence ID" value="NZ_PTJD01000007.1"/>
</dbReference>
<reference evidence="7 8" key="1">
    <citation type="submission" date="2018-02" db="EMBL/GenBank/DDBJ databases">
        <title>Genomic Encyclopedia of Archaeal and Bacterial Type Strains, Phase II (KMG-II): from individual species to whole genera.</title>
        <authorList>
            <person name="Goeker M."/>
        </authorList>
    </citation>
    <scope>NUCLEOTIDE SEQUENCE [LARGE SCALE GENOMIC DNA]</scope>
    <source>
        <strain evidence="7 8">DSM 22857</strain>
    </source>
</reference>
<dbReference type="GO" id="GO:0043023">
    <property type="term" value="F:ribosomal large subunit binding"/>
    <property type="evidence" value="ECO:0007669"/>
    <property type="project" value="InterPro"/>
</dbReference>
<dbReference type="InterPro" id="IPR036986">
    <property type="entry name" value="S4_RNA-bd_sf"/>
</dbReference>
<dbReference type="InterPro" id="IPR025708">
    <property type="entry name" value="HSP15"/>
</dbReference>
<evidence type="ECO:0000259" key="6">
    <source>
        <dbReference type="SMART" id="SM00363"/>
    </source>
</evidence>
<dbReference type="GO" id="GO:0003727">
    <property type="term" value="F:single-stranded RNA binding"/>
    <property type="evidence" value="ECO:0007669"/>
    <property type="project" value="InterPro"/>
</dbReference>
<evidence type="ECO:0000256" key="3">
    <source>
        <dbReference type="ARBA" id="ARBA00023125"/>
    </source>
</evidence>
<dbReference type="Gene3D" id="3.10.290.10">
    <property type="entry name" value="RNA-binding S4 domain"/>
    <property type="match status" value="1"/>
</dbReference>
<proteinExistence type="inferred from homology"/>
<feature type="compositionally biased region" description="Low complexity" evidence="5">
    <location>
        <begin position="11"/>
        <end position="20"/>
    </location>
</feature>
<gene>
    <name evidence="7" type="ORF">CLV92_107230</name>
</gene>
<keyword evidence="2 4" id="KW-0694">RNA-binding</keyword>
<evidence type="ECO:0000256" key="5">
    <source>
        <dbReference type="SAM" id="MobiDB-lite"/>
    </source>
</evidence>
<evidence type="ECO:0000256" key="1">
    <source>
        <dbReference type="ARBA" id="ARBA00008396"/>
    </source>
</evidence>
<keyword evidence="8" id="KW-1185">Reference proteome</keyword>
<dbReference type="GO" id="GO:0003677">
    <property type="term" value="F:DNA binding"/>
    <property type="evidence" value="ECO:0007669"/>
    <property type="project" value="UniProtKB-KW"/>
</dbReference>
<feature type="compositionally biased region" description="Basic and acidic residues" evidence="5">
    <location>
        <begin position="1"/>
        <end position="10"/>
    </location>
</feature>
<protein>
    <submittedName>
        <fullName evidence="7">Ribosome-associated heat shock protein Hsp15</fullName>
    </submittedName>
</protein>
<feature type="compositionally biased region" description="Basic and acidic residues" evidence="5">
    <location>
        <begin position="132"/>
        <end position="142"/>
    </location>
</feature>
<comment type="caution">
    <text evidence="7">The sequence shown here is derived from an EMBL/GenBank/DDBJ whole genome shotgun (WGS) entry which is preliminary data.</text>
</comment>
<dbReference type="OrthoDB" id="9797176at2"/>
<dbReference type="InterPro" id="IPR002942">
    <property type="entry name" value="S4_RNA-bd"/>
</dbReference>
<feature type="region of interest" description="Disordered" evidence="5">
    <location>
        <begin position="120"/>
        <end position="142"/>
    </location>
</feature>
<dbReference type="GO" id="GO:0034605">
    <property type="term" value="P:cellular response to heat"/>
    <property type="evidence" value="ECO:0007669"/>
    <property type="project" value="InterPro"/>
</dbReference>
<organism evidence="7 8">
    <name type="scientific">Kineococcus xinjiangensis</name>
    <dbReference type="NCBI Taxonomy" id="512762"/>
    <lineage>
        <taxon>Bacteria</taxon>
        <taxon>Bacillati</taxon>
        <taxon>Actinomycetota</taxon>
        <taxon>Actinomycetes</taxon>
        <taxon>Kineosporiales</taxon>
        <taxon>Kineosporiaceae</taxon>
        <taxon>Kineococcus</taxon>
    </lineage>
</organism>
<accession>A0A2S6IKH0</accession>
<evidence type="ECO:0000313" key="8">
    <source>
        <dbReference type="Proteomes" id="UP000239485"/>
    </source>
</evidence>
<comment type="similarity">
    <text evidence="1">Belongs to the HSP15 family.</text>
</comment>
<feature type="domain" description="RNA-binding S4" evidence="6">
    <location>
        <begin position="26"/>
        <end position="87"/>
    </location>
</feature>
<dbReference type="PROSITE" id="PS50889">
    <property type="entry name" value="S4"/>
    <property type="match status" value="1"/>
</dbReference>
<dbReference type="PIRSF" id="PIRSF016821">
    <property type="entry name" value="HSP15"/>
    <property type="match status" value="1"/>
</dbReference>
<dbReference type="AlphaFoldDB" id="A0A2S6IKH0"/>
<dbReference type="EMBL" id="PTJD01000007">
    <property type="protein sequence ID" value="PPK94727.1"/>
    <property type="molecule type" value="Genomic_DNA"/>
</dbReference>
<keyword evidence="3" id="KW-0238">DNA-binding</keyword>
<name>A0A2S6IKH0_9ACTN</name>
<dbReference type="SMART" id="SM00363">
    <property type="entry name" value="S4"/>
    <property type="match status" value="1"/>
</dbReference>
<dbReference type="Proteomes" id="UP000239485">
    <property type="component" value="Unassembled WGS sequence"/>
</dbReference>
<dbReference type="Pfam" id="PF01479">
    <property type="entry name" value="S4"/>
    <property type="match status" value="1"/>
</dbReference>
<dbReference type="SUPFAM" id="SSF55174">
    <property type="entry name" value="Alpha-L RNA-binding motif"/>
    <property type="match status" value="1"/>
</dbReference>
<keyword evidence="7" id="KW-0346">Stress response</keyword>
<evidence type="ECO:0000256" key="4">
    <source>
        <dbReference type="PROSITE-ProRule" id="PRU00182"/>
    </source>
</evidence>
<evidence type="ECO:0000256" key="2">
    <source>
        <dbReference type="ARBA" id="ARBA00022884"/>
    </source>
</evidence>
<feature type="region of interest" description="Disordered" evidence="5">
    <location>
        <begin position="1"/>
        <end position="20"/>
    </location>
</feature>
<dbReference type="CDD" id="cd00165">
    <property type="entry name" value="S4"/>
    <property type="match status" value="1"/>
</dbReference>
<evidence type="ECO:0000313" key="7">
    <source>
        <dbReference type="EMBL" id="PPK94727.1"/>
    </source>
</evidence>